<sequence length="258" mass="29768">MEKFSLIFLLSTFCAFGQNISGVIKYKETLNLGDPVERHWSLYFDDNQSIYLETNSFETNSLTPDFKEKSEKTSNKSDELVINVDIDEFYVASSKTQSLKSQQIIAAEPYKVVEILPKIEWKLTEEKKKIKNFNCQKAVGYFRGRSYIVWFTEDIPTRFGPWKLSGLPGAILEFQDKTGQIKSIALKVELTSDLNIENIINSKAFIGKSLSIEAYVEKKQDENVLMLKYAMAKLGREANIQNVAPYEREGFELKYEWE</sequence>
<dbReference type="AlphaFoldDB" id="A0A5C6ZED6"/>
<dbReference type="InterPro" id="IPR005901">
    <property type="entry name" value="GLPGLI"/>
</dbReference>
<comment type="caution">
    <text evidence="1">The sequence shown here is derived from an EMBL/GenBank/DDBJ whole genome shotgun (WGS) entry which is preliminary data.</text>
</comment>
<dbReference type="EMBL" id="VORO01000016">
    <property type="protein sequence ID" value="TXD88168.1"/>
    <property type="molecule type" value="Genomic_DNA"/>
</dbReference>
<dbReference type="Pfam" id="PF22252">
    <property type="entry name" value="PNGase_F-II_N"/>
    <property type="match status" value="1"/>
</dbReference>
<dbReference type="RefSeq" id="WP_147087176.1">
    <property type="nucleotide sequence ID" value="NZ_VORM01000015.1"/>
</dbReference>
<name>A0A5C6ZED6_9FLAO</name>
<evidence type="ECO:0000313" key="2">
    <source>
        <dbReference type="Proteomes" id="UP000321578"/>
    </source>
</evidence>
<dbReference type="NCBIfam" id="TIGR01200">
    <property type="entry name" value="GLPGLI"/>
    <property type="match status" value="1"/>
</dbReference>
<dbReference type="Proteomes" id="UP000321578">
    <property type="component" value="Unassembled WGS sequence"/>
</dbReference>
<evidence type="ECO:0000313" key="1">
    <source>
        <dbReference type="EMBL" id="TXD88168.1"/>
    </source>
</evidence>
<gene>
    <name evidence="1" type="ORF">ESY86_13795</name>
</gene>
<proteinExistence type="predicted"/>
<dbReference type="OrthoDB" id="1440774at2"/>
<organism evidence="1 2">
    <name type="scientific">Subsaximicrobium wynnwilliamsii</name>
    <dbReference type="NCBI Taxonomy" id="291179"/>
    <lineage>
        <taxon>Bacteria</taxon>
        <taxon>Pseudomonadati</taxon>
        <taxon>Bacteroidota</taxon>
        <taxon>Flavobacteriia</taxon>
        <taxon>Flavobacteriales</taxon>
        <taxon>Flavobacteriaceae</taxon>
        <taxon>Subsaximicrobium</taxon>
    </lineage>
</organism>
<accession>A0A5C6ZED6</accession>
<keyword evidence="2" id="KW-1185">Reference proteome</keyword>
<reference evidence="1 2" key="1">
    <citation type="submission" date="2019-08" db="EMBL/GenBank/DDBJ databases">
        <title>Genomes of Subsaximicrobium wynnwilliamsii strains.</title>
        <authorList>
            <person name="Bowman J.P."/>
        </authorList>
    </citation>
    <scope>NUCLEOTIDE SEQUENCE [LARGE SCALE GENOMIC DNA]</scope>
    <source>
        <strain evidence="1 2">2-80-2</strain>
    </source>
</reference>
<protein>
    <submittedName>
        <fullName evidence="1">GLPGLI family protein</fullName>
    </submittedName>
</protein>